<dbReference type="RefSeq" id="WP_168148388.1">
    <property type="nucleotide sequence ID" value="NZ_JAAVXB010000006.1"/>
</dbReference>
<evidence type="ECO:0000313" key="3">
    <source>
        <dbReference type="Proteomes" id="UP000653472"/>
    </source>
</evidence>
<dbReference type="AlphaFoldDB" id="A0A970B561"/>
<evidence type="ECO:0008006" key="4">
    <source>
        <dbReference type="Google" id="ProtNLM"/>
    </source>
</evidence>
<evidence type="ECO:0000256" key="1">
    <source>
        <dbReference type="SAM" id="SignalP"/>
    </source>
</evidence>
<feature type="signal peptide" evidence="1">
    <location>
        <begin position="1"/>
        <end position="20"/>
    </location>
</feature>
<name>A0A970B561_9GAMM</name>
<keyword evidence="1" id="KW-0732">Signal</keyword>
<reference evidence="2" key="1">
    <citation type="submission" date="2020-03" db="EMBL/GenBank/DDBJ databases">
        <title>Solimonas marina sp. nov., isolated from deep seawater of the Pacific Ocean.</title>
        <authorList>
            <person name="Liu X."/>
            <person name="Lai Q."/>
            <person name="Sun F."/>
            <person name="Gai Y."/>
            <person name="Li G."/>
            <person name="Shao Z."/>
        </authorList>
    </citation>
    <scope>NUCLEOTIDE SEQUENCE</scope>
    <source>
        <strain evidence="2">C16B3</strain>
    </source>
</reference>
<feature type="chain" id="PRO_5037835931" description="Neutral zinc metallopeptidase" evidence="1">
    <location>
        <begin position="21"/>
        <end position="179"/>
    </location>
</feature>
<dbReference type="EMBL" id="JAAVXB010000006">
    <property type="protein sequence ID" value="NKF23062.1"/>
    <property type="molecule type" value="Genomic_DNA"/>
</dbReference>
<gene>
    <name evidence="2" type="ORF">G7Y82_12100</name>
</gene>
<dbReference type="Proteomes" id="UP000653472">
    <property type="component" value="Unassembled WGS sequence"/>
</dbReference>
<keyword evidence="3" id="KW-1185">Reference proteome</keyword>
<accession>A0A970B561</accession>
<sequence length="179" mass="18938">MFKAIILSCCAITLSQQAIAQCVPVTHALDDQQALNQFWGTSVPMCQAPGSNGAFANRSAGVVLVDQNWLDYMANTFGPWAASGIVAHEWGHMIQGNVSGTAAELQADCLAGVFLRGAGVSWVAAEQFARSNWFAGDAEWSFGGHGLPAQRANAAHRGYYGFSGQPPYLLAALCPLSAF</sequence>
<evidence type="ECO:0000313" key="2">
    <source>
        <dbReference type="EMBL" id="NKF23062.1"/>
    </source>
</evidence>
<proteinExistence type="predicted"/>
<organism evidence="2 3">
    <name type="scientific">Solimonas marina</name>
    <dbReference type="NCBI Taxonomy" id="2714601"/>
    <lineage>
        <taxon>Bacteria</taxon>
        <taxon>Pseudomonadati</taxon>
        <taxon>Pseudomonadota</taxon>
        <taxon>Gammaproteobacteria</taxon>
        <taxon>Nevskiales</taxon>
        <taxon>Nevskiaceae</taxon>
        <taxon>Solimonas</taxon>
    </lineage>
</organism>
<comment type="caution">
    <text evidence="2">The sequence shown here is derived from an EMBL/GenBank/DDBJ whole genome shotgun (WGS) entry which is preliminary data.</text>
</comment>
<protein>
    <recommendedName>
        <fullName evidence="4">Neutral zinc metallopeptidase</fullName>
    </recommendedName>
</protein>